<dbReference type="Gene3D" id="1.10.287.2250">
    <property type="match status" value="1"/>
</dbReference>
<comment type="caution">
    <text evidence="2">The sequence shown here is derived from an EMBL/GenBank/DDBJ whole genome shotgun (WGS) entry which is preliminary data.</text>
</comment>
<proteinExistence type="predicted"/>
<protein>
    <submittedName>
        <fullName evidence="2">Cathepsin 8</fullName>
    </submittedName>
</protein>
<reference evidence="2 3" key="1">
    <citation type="journal article" date="2019" name="Commun. Biol.">
        <title>The bagworm genome reveals a unique fibroin gene that provides high tensile strength.</title>
        <authorList>
            <person name="Kono N."/>
            <person name="Nakamura H."/>
            <person name="Ohtoshi R."/>
            <person name="Tomita M."/>
            <person name="Numata K."/>
            <person name="Arakawa K."/>
        </authorList>
    </citation>
    <scope>NUCLEOTIDE SEQUENCE [LARGE SCALE GENOMIC DNA]</scope>
</reference>
<dbReference type="SUPFAM" id="SSF54001">
    <property type="entry name" value="Cysteine proteinases"/>
    <property type="match status" value="1"/>
</dbReference>
<gene>
    <name evidence="2" type="primary">Cts8</name>
    <name evidence="2" type="ORF">EVAR_85805_1</name>
</gene>
<evidence type="ECO:0000259" key="1">
    <source>
        <dbReference type="SMART" id="SM00848"/>
    </source>
</evidence>
<dbReference type="Proteomes" id="UP000299102">
    <property type="component" value="Unassembled WGS sequence"/>
</dbReference>
<evidence type="ECO:0000313" key="2">
    <source>
        <dbReference type="EMBL" id="GBP28606.1"/>
    </source>
</evidence>
<dbReference type="OrthoDB" id="190265at2759"/>
<feature type="domain" description="Cathepsin propeptide inhibitor" evidence="1">
    <location>
        <begin position="54"/>
        <end position="108"/>
    </location>
</feature>
<dbReference type="SMART" id="SM00848">
    <property type="entry name" value="Inhibitor_I29"/>
    <property type="match status" value="1"/>
</dbReference>
<dbReference type="Pfam" id="PF08246">
    <property type="entry name" value="Inhibitor_I29"/>
    <property type="match status" value="1"/>
</dbReference>
<evidence type="ECO:0000313" key="3">
    <source>
        <dbReference type="Proteomes" id="UP000299102"/>
    </source>
</evidence>
<organism evidence="2 3">
    <name type="scientific">Eumeta variegata</name>
    <name type="common">Bagworm moth</name>
    <name type="synonym">Eumeta japonica</name>
    <dbReference type="NCBI Taxonomy" id="151549"/>
    <lineage>
        <taxon>Eukaryota</taxon>
        <taxon>Metazoa</taxon>
        <taxon>Ecdysozoa</taxon>
        <taxon>Arthropoda</taxon>
        <taxon>Hexapoda</taxon>
        <taxon>Insecta</taxon>
        <taxon>Pterygota</taxon>
        <taxon>Neoptera</taxon>
        <taxon>Endopterygota</taxon>
        <taxon>Lepidoptera</taxon>
        <taxon>Glossata</taxon>
        <taxon>Ditrysia</taxon>
        <taxon>Tineoidea</taxon>
        <taxon>Psychidae</taxon>
        <taxon>Oiketicinae</taxon>
        <taxon>Eumeta</taxon>
    </lineage>
</organism>
<sequence>MNTLRFLNETQRFGDFLKYYDVEDCADDFDNSSYVKRHVYGQFIIDPDLPAKHWEEYKSIFNKSYRTRLHENFALSAWKKNMKLVAEHNMQYLQGKQSYALHLNNFADWVSS</sequence>
<dbReference type="EMBL" id="BGZK01000209">
    <property type="protein sequence ID" value="GBP28606.1"/>
    <property type="molecule type" value="Genomic_DNA"/>
</dbReference>
<dbReference type="AlphaFoldDB" id="A0A4C1URK7"/>
<dbReference type="InterPro" id="IPR038765">
    <property type="entry name" value="Papain-like_cys_pep_sf"/>
</dbReference>
<keyword evidence="3" id="KW-1185">Reference proteome</keyword>
<dbReference type="InterPro" id="IPR013201">
    <property type="entry name" value="Prot_inhib_I29"/>
</dbReference>
<accession>A0A4C1URK7</accession>
<name>A0A4C1URK7_EUMVA</name>